<evidence type="ECO:0000256" key="15">
    <source>
        <dbReference type="RuleBase" id="RU003357"/>
    </source>
</evidence>
<comment type="subcellular location">
    <subcellularLocation>
        <location evidence="1 14">Cell outer membrane</location>
        <topology evidence="1 14">Multi-pass membrane protein</topology>
    </subcellularLocation>
</comment>
<keyword evidence="8" id="KW-0408">Iron</keyword>
<evidence type="ECO:0000256" key="12">
    <source>
        <dbReference type="ARBA" id="ARBA00023170"/>
    </source>
</evidence>
<dbReference type="PANTHER" id="PTHR32552:SF68">
    <property type="entry name" value="FERRICHROME OUTER MEMBRANE TRANSPORTER_PHAGE RECEPTOR"/>
    <property type="match status" value="1"/>
</dbReference>
<dbReference type="Gene3D" id="2.170.130.10">
    <property type="entry name" value="TonB-dependent receptor, plug domain"/>
    <property type="match status" value="1"/>
</dbReference>
<evidence type="ECO:0000256" key="1">
    <source>
        <dbReference type="ARBA" id="ARBA00004571"/>
    </source>
</evidence>
<dbReference type="PANTHER" id="PTHR32552">
    <property type="entry name" value="FERRICHROME IRON RECEPTOR-RELATED"/>
    <property type="match status" value="1"/>
</dbReference>
<dbReference type="RefSeq" id="WP_163394823.1">
    <property type="nucleotide sequence ID" value="NZ_BMKP01000005.1"/>
</dbReference>
<dbReference type="InterPro" id="IPR010105">
    <property type="entry name" value="TonB_sidphr_rcpt"/>
</dbReference>
<keyword evidence="12 19" id="KW-0675">Receptor</keyword>
<dbReference type="PROSITE" id="PS52016">
    <property type="entry name" value="TONB_DEPENDENT_REC_3"/>
    <property type="match status" value="1"/>
</dbReference>
<keyword evidence="20" id="KW-1185">Reference proteome</keyword>
<dbReference type="SUPFAM" id="SSF56935">
    <property type="entry name" value="Porins"/>
    <property type="match status" value="1"/>
</dbReference>
<dbReference type="Pfam" id="PF13715">
    <property type="entry name" value="CarbopepD_reg_2"/>
    <property type="match status" value="1"/>
</dbReference>
<evidence type="ECO:0000256" key="13">
    <source>
        <dbReference type="ARBA" id="ARBA00023237"/>
    </source>
</evidence>
<name>A0ABQ1U982_9FLAO</name>
<evidence type="ECO:0000256" key="16">
    <source>
        <dbReference type="SAM" id="SignalP"/>
    </source>
</evidence>
<keyword evidence="4 14" id="KW-1134">Transmembrane beta strand</keyword>
<feature type="signal peptide" evidence="16">
    <location>
        <begin position="1"/>
        <end position="34"/>
    </location>
</feature>
<evidence type="ECO:0000256" key="10">
    <source>
        <dbReference type="ARBA" id="ARBA00023077"/>
    </source>
</evidence>
<keyword evidence="6 14" id="KW-0812">Transmembrane</keyword>
<evidence type="ECO:0000256" key="4">
    <source>
        <dbReference type="ARBA" id="ARBA00022452"/>
    </source>
</evidence>
<proteinExistence type="inferred from homology"/>
<protein>
    <submittedName>
        <fullName evidence="19">TonB-dependent receptor</fullName>
    </submittedName>
</protein>
<evidence type="ECO:0000256" key="9">
    <source>
        <dbReference type="ARBA" id="ARBA00023065"/>
    </source>
</evidence>
<dbReference type="Proteomes" id="UP000655016">
    <property type="component" value="Unassembled WGS sequence"/>
</dbReference>
<organism evidence="19 20">
    <name type="scientific">Flavobacterium limi</name>
    <dbReference type="NCBI Taxonomy" id="2045105"/>
    <lineage>
        <taxon>Bacteria</taxon>
        <taxon>Pseudomonadati</taxon>
        <taxon>Bacteroidota</taxon>
        <taxon>Flavobacteriia</taxon>
        <taxon>Flavobacteriales</taxon>
        <taxon>Flavobacteriaceae</taxon>
        <taxon>Flavobacterium</taxon>
    </lineage>
</organism>
<dbReference type="Gene3D" id="2.60.40.1120">
    <property type="entry name" value="Carboxypeptidase-like, regulatory domain"/>
    <property type="match status" value="1"/>
</dbReference>
<dbReference type="InterPro" id="IPR008969">
    <property type="entry name" value="CarboxyPept-like_regulatory"/>
</dbReference>
<keyword evidence="10 15" id="KW-0798">TonB box</keyword>
<reference evidence="20" key="1">
    <citation type="journal article" date="2019" name="Int. J. Syst. Evol. Microbiol.">
        <title>The Global Catalogue of Microorganisms (GCM) 10K type strain sequencing project: providing services to taxonomists for standard genome sequencing and annotation.</title>
        <authorList>
            <consortium name="The Broad Institute Genomics Platform"/>
            <consortium name="The Broad Institute Genome Sequencing Center for Infectious Disease"/>
            <person name="Wu L."/>
            <person name="Ma J."/>
        </authorList>
    </citation>
    <scope>NUCLEOTIDE SEQUENCE [LARGE SCALE GENOMIC DNA]</scope>
    <source>
        <strain evidence="20">CGMCC 1.16060</strain>
    </source>
</reference>
<keyword evidence="11 14" id="KW-0472">Membrane</keyword>
<dbReference type="InterPro" id="IPR000531">
    <property type="entry name" value="Beta-barrel_TonB"/>
</dbReference>
<dbReference type="CDD" id="cd01347">
    <property type="entry name" value="ligand_gated_channel"/>
    <property type="match status" value="1"/>
</dbReference>
<evidence type="ECO:0000256" key="6">
    <source>
        <dbReference type="ARBA" id="ARBA00022692"/>
    </source>
</evidence>
<comment type="caution">
    <text evidence="19">The sequence shown here is derived from an EMBL/GenBank/DDBJ whole genome shotgun (WGS) entry which is preliminary data.</text>
</comment>
<dbReference type="Pfam" id="PF07715">
    <property type="entry name" value="Plug"/>
    <property type="match status" value="1"/>
</dbReference>
<dbReference type="InterPro" id="IPR036942">
    <property type="entry name" value="Beta-barrel_TonB_sf"/>
</dbReference>
<keyword evidence="13 14" id="KW-0998">Cell outer membrane</keyword>
<evidence type="ECO:0000256" key="7">
    <source>
        <dbReference type="ARBA" id="ARBA00022729"/>
    </source>
</evidence>
<evidence type="ECO:0000256" key="8">
    <source>
        <dbReference type="ARBA" id="ARBA00023004"/>
    </source>
</evidence>
<accession>A0ABQ1U982</accession>
<evidence type="ECO:0000256" key="3">
    <source>
        <dbReference type="ARBA" id="ARBA00022448"/>
    </source>
</evidence>
<comment type="similarity">
    <text evidence="2 14 15">Belongs to the TonB-dependent receptor family.</text>
</comment>
<dbReference type="SUPFAM" id="SSF49464">
    <property type="entry name" value="Carboxypeptidase regulatory domain-like"/>
    <property type="match status" value="1"/>
</dbReference>
<evidence type="ECO:0000256" key="14">
    <source>
        <dbReference type="PROSITE-ProRule" id="PRU01360"/>
    </source>
</evidence>
<evidence type="ECO:0000256" key="5">
    <source>
        <dbReference type="ARBA" id="ARBA00022496"/>
    </source>
</evidence>
<evidence type="ECO:0000259" key="18">
    <source>
        <dbReference type="Pfam" id="PF07715"/>
    </source>
</evidence>
<keyword evidence="7 16" id="KW-0732">Signal</keyword>
<dbReference type="NCBIfam" id="TIGR01783">
    <property type="entry name" value="TonB-siderophor"/>
    <property type="match status" value="1"/>
</dbReference>
<evidence type="ECO:0000256" key="2">
    <source>
        <dbReference type="ARBA" id="ARBA00009810"/>
    </source>
</evidence>
<keyword evidence="3 14" id="KW-0813">Transport</keyword>
<gene>
    <name evidence="19" type="ORF">GCM10011518_23720</name>
</gene>
<evidence type="ECO:0000313" key="19">
    <source>
        <dbReference type="EMBL" id="GGF13740.1"/>
    </source>
</evidence>
<evidence type="ECO:0000259" key="17">
    <source>
        <dbReference type="Pfam" id="PF00593"/>
    </source>
</evidence>
<keyword evidence="9" id="KW-0406">Ion transport</keyword>
<feature type="domain" description="TonB-dependent receptor plug" evidence="18">
    <location>
        <begin position="148"/>
        <end position="237"/>
    </location>
</feature>
<feature type="domain" description="TonB-dependent receptor-like beta-barrel" evidence="17">
    <location>
        <begin position="362"/>
        <end position="768"/>
    </location>
</feature>
<keyword evidence="5" id="KW-0410">Iron transport</keyword>
<evidence type="ECO:0000256" key="11">
    <source>
        <dbReference type="ARBA" id="ARBA00023136"/>
    </source>
</evidence>
<sequence length="794" mass="88145">MNYVFVCKLMKFNFLSYFLLFATLSTSISYSQTAKGTITGIVKDTTGKPIEYTLVALKKGNKSNYTDENGKFILKNVPVGNIVIVIQGLGYIATEMTVEVKSGETTTISDIVLTEDVNQLEEVNIINSKNKFAKKETQSVARLPIKNLENPQVYNVVGKDLMMEQVVLERTDVYRNVPGGVPNYSAGGSQGLTMRGFSNTSGMLNGLNTSAVYPMNTAILERIEFIKGPSGTLFGGNRNTSFGGVYNYVTKKPYQNFGGEIGYVGGSFNFSRIAADVNTPLNKEKTALLRLNVAGQSEGSFQDQGFAKNYVFAPSFSYQVTDRLKFSVDIDITRSNYTMTTIAIPASSFSAITARNFKDLKLDYERSYANNDVDAEIGVNNIGVQIDYKISDQWKSETKFLSSVGYYKHLLWLTLNLLTDETANRVIRNQTPETFGNTEIQQNFTGDFKIGSIRNRMLIGVDYNKNYNELNRVVNLIYDKIDINQPLNDFNKEKIKDLSYQKGFAATTTETETYSLYISDVINFTPSLMAMLSLRVDRFSTKGTYYPATGIYGENEAYNQTSLAPKFGLVYQPVIDKVSIFANYMNGFVNLAPQEVSDKVFSKMDPQYGTQWEGGVKLDVIKNKLNATLSYYDIKVTNSTYKNAAGFTVQDGTQNSKGVDIELIANPVPGLNIVAGYAYNENRYTNASIALEGKSLAASPKNVANIWASYTLTGGKSKGLGFGVGGNYVGDSWFEQTNTFVLPSYTLLNAALFYDQPKYRISLKGNNLLDEQYWNATGMPQKPVNVLAGITFKF</sequence>
<evidence type="ECO:0000313" key="20">
    <source>
        <dbReference type="Proteomes" id="UP000655016"/>
    </source>
</evidence>
<dbReference type="Gene3D" id="2.40.170.20">
    <property type="entry name" value="TonB-dependent receptor, beta-barrel domain"/>
    <property type="match status" value="1"/>
</dbReference>
<dbReference type="InterPro" id="IPR012910">
    <property type="entry name" value="Plug_dom"/>
</dbReference>
<dbReference type="EMBL" id="BMKP01000005">
    <property type="protein sequence ID" value="GGF13740.1"/>
    <property type="molecule type" value="Genomic_DNA"/>
</dbReference>
<dbReference type="Pfam" id="PF00593">
    <property type="entry name" value="TonB_dep_Rec_b-barrel"/>
    <property type="match status" value="1"/>
</dbReference>
<dbReference type="InterPro" id="IPR039426">
    <property type="entry name" value="TonB-dep_rcpt-like"/>
</dbReference>
<dbReference type="InterPro" id="IPR037066">
    <property type="entry name" value="Plug_dom_sf"/>
</dbReference>
<feature type="chain" id="PRO_5045275868" evidence="16">
    <location>
        <begin position="35"/>
        <end position="794"/>
    </location>
</feature>